<protein>
    <submittedName>
        <fullName evidence="2">Uncharacterized protein</fullName>
    </submittedName>
</protein>
<gene>
    <name evidence="2" type="ORF">AVEN_129144_1</name>
</gene>
<keyword evidence="3" id="KW-1185">Reference proteome</keyword>
<feature type="region of interest" description="Disordered" evidence="1">
    <location>
        <begin position="1"/>
        <end position="55"/>
    </location>
</feature>
<dbReference type="Proteomes" id="UP000499080">
    <property type="component" value="Unassembled WGS sequence"/>
</dbReference>
<proteinExistence type="predicted"/>
<feature type="compositionally biased region" description="Polar residues" evidence="1">
    <location>
        <begin position="24"/>
        <end position="33"/>
    </location>
</feature>
<evidence type="ECO:0000256" key="1">
    <source>
        <dbReference type="SAM" id="MobiDB-lite"/>
    </source>
</evidence>
<evidence type="ECO:0000313" key="2">
    <source>
        <dbReference type="EMBL" id="GBO06662.1"/>
    </source>
</evidence>
<dbReference type="EMBL" id="BGPR01032933">
    <property type="protein sequence ID" value="GBO06662.1"/>
    <property type="molecule type" value="Genomic_DNA"/>
</dbReference>
<comment type="caution">
    <text evidence="2">The sequence shown here is derived from an EMBL/GenBank/DDBJ whole genome shotgun (WGS) entry which is preliminary data.</text>
</comment>
<reference evidence="2 3" key="1">
    <citation type="journal article" date="2019" name="Sci. Rep.">
        <title>Orb-weaving spider Araneus ventricosus genome elucidates the spidroin gene catalogue.</title>
        <authorList>
            <person name="Kono N."/>
            <person name="Nakamura H."/>
            <person name="Ohtoshi R."/>
            <person name="Moran D.A.P."/>
            <person name="Shinohara A."/>
            <person name="Yoshida Y."/>
            <person name="Fujiwara M."/>
            <person name="Mori M."/>
            <person name="Tomita M."/>
            <person name="Arakawa K."/>
        </authorList>
    </citation>
    <scope>NUCLEOTIDE SEQUENCE [LARGE SCALE GENOMIC DNA]</scope>
</reference>
<evidence type="ECO:0000313" key="3">
    <source>
        <dbReference type="Proteomes" id="UP000499080"/>
    </source>
</evidence>
<name>A0A4Y2U215_ARAVE</name>
<accession>A0A4Y2U215</accession>
<organism evidence="2 3">
    <name type="scientific">Araneus ventricosus</name>
    <name type="common">Orbweaver spider</name>
    <name type="synonym">Epeira ventricosa</name>
    <dbReference type="NCBI Taxonomy" id="182803"/>
    <lineage>
        <taxon>Eukaryota</taxon>
        <taxon>Metazoa</taxon>
        <taxon>Ecdysozoa</taxon>
        <taxon>Arthropoda</taxon>
        <taxon>Chelicerata</taxon>
        <taxon>Arachnida</taxon>
        <taxon>Araneae</taxon>
        <taxon>Araneomorphae</taxon>
        <taxon>Entelegynae</taxon>
        <taxon>Araneoidea</taxon>
        <taxon>Araneidae</taxon>
        <taxon>Araneus</taxon>
    </lineage>
</organism>
<sequence>MVDKTARTQYSTPDGTAAPETRSRTCNQPSSPANHHLVDNHGSVNHHGHQGIRRQLTQEAETQQLERYARALLPISIYTFLYKSSRWLRRKGGSGQIGKRNCGV</sequence>
<dbReference type="AlphaFoldDB" id="A0A4Y2U215"/>